<keyword evidence="5" id="KW-1185">Reference proteome</keyword>
<feature type="compositionally biased region" description="Low complexity" evidence="1">
    <location>
        <begin position="324"/>
        <end position="338"/>
    </location>
</feature>
<feature type="compositionally biased region" description="Low complexity" evidence="1">
    <location>
        <begin position="57"/>
        <end position="78"/>
    </location>
</feature>
<reference evidence="4" key="1">
    <citation type="submission" date="2021-03" db="EMBL/GenBank/DDBJ databases">
        <title>Evolutionary innovations through gain and loss of genes in the ectomycorrhizal Boletales.</title>
        <authorList>
            <person name="Wu G."/>
            <person name="Miyauchi S."/>
            <person name="Morin E."/>
            <person name="Yang Z.-L."/>
            <person name="Xu J."/>
            <person name="Martin F.M."/>
        </authorList>
    </citation>
    <scope>NUCLEOTIDE SEQUENCE</scope>
    <source>
        <strain evidence="4">BR01</strain>
    </source>
</reference>
<feature type="region of interest" description="Disordered" evidence="1">
    <location>
        <begin position="195"/>
        <end position="344"/>
    </location>
</feature>
<feature type="domain" description="Transcription regulator Rua1 C-terminal" evidence="3">
    <location>
        <begin position="504"/>
        <end position="570"/>
    </location>
</feature>
<feature type="compositionally biased region" description="Polar residues" evidence="1">
    <location>
        <begin position="154"/>
        <end position="176"/>
    </location>
</feature>
<keyword evidence="2" id="KW-0812">Transmembrane</keyword>
<dbReference type="Pfam" id="PF14616">
    <property type="entry name" value="Rua1_C"/>
    <property type="match status" value="2"/>
</dbReference>
<dbReference type="OrthoDB" id="5595379at2759"/>
<feature type="compositionally biased region" description="Low complexity" evidence="1">
    <location>
        <begin position="213"/>
        <end position="230"/>
    </location>
</feature>
<feature type="domain" description="Transcription regulator Rua1 C-terminal" evidence="3">
    <location>
        <begin position="413"/>
        <end position="465"/>
    </location>
</feature>
<proteinExistence type="predicted"/>
<dbReference type="PANTHER" id="PTHR28125">
    <property type="entry name" value="MEIOTIC EXPRESSION UP-REGULATED PROTEIN 26"/>
    <property type="match status" value="1"/>
</dbReference>
<keyword evidence="2" id="KW-1133">Transmembrane helix</keyword>
<feature type="transmembrane region" description="Helical" evidence="2">
    <location>
        <begin position="618"/>
        <end position="639"/>
    </location>
</feature>
<dbReference type="EMBL" id="JAGFBS010000021">
    <property type="protein sequence ID" value="KAG6373583.1"/>
    <property type="molecule type" value="Genomic_DNA"/>
</dbReference>
<feature type="compositionally biased region" description="Polar residues" evidence="1">
    <location>
        <begin position="198"/>
        <end position="212"/>
    </location>
</feature>
<name>A0A8I3A6J9_9AGAM</name>
<feature type="compositionally biased region" description="Basic and acidic residues" evidence="1">
    <location>
        <begin position="305"/>
        <end position="314"/>
    </location>
</feature>
<evidence type="ECO:0000313" key="4">
    <source>
        <dbReference type="EMBL" id="KAG6373583.1"/>
    </source>
</evidence>
<comment type="caution">
    <text evidence="4">The sequence shown here is derived from an EMBL/GenBank/DDBJ whole genome shotgun (WGS) entry which is preliminary data.</text>
</comment>
<dbReference type="AlphaFoldDB" id="A0A8I3A6J9"/>
<dbReference type="PANTHER" id="PTHR28125:SF2">
    <property type="entry name" value="MEIOTIC EXPRESSION UP-REGULATED PROTEIN 26"/>
    <property type="match status" value="1"/>
</dbReference>
<accession>A0A8I3A6J9</accession>
<organism evidence="4 5">
    <name type="scientific">Boletus reticuloceps</name>
    <dbReference type="NCBI Taxonomy" id="495285"/>
    <lineage>
        <taxon>Eukaryota</taxon>
        <taxon>Fungi</taxon>
        <taxon>Dikarya</taxon>
        <taxon>Basidiomycota</taxon>
        <taxon>Agaricomycotina</taxon>
        <taxon>Agaricomycetes</taxon>
        <taxon>Agaricomycetidae</taxon>
        <taxon>Boletales</taxon>
        <taxon>Boletineae</taxon>
        <taxon>Boletaceae</taxon>
        <taxon>Boletoideae</taxon>
        <taxon>Boletus</taxon>
    </lineage>
</organism>
<feature type="transmembrane region" description="Helical" evidence="2">
    <location>
        <begin position="567"/>
        <end position="593"/>
    </location>
</feature>
<feature type="region of interest" description="Disordered" evidence="1">
    <location>
        <begin position="49"/>
        <end position="78"/>
    </location>
</feature>
<dbReference type="InterPro" id="IPR028012">
    <property type="entry name" value="Rua1_C"/>
</dbReference>
<evidence type="ECO:0000259" key="3">
    <source>
        <dbReference type="Pfam" id="PF14616"/>
    </source>
</evidence>
<feature type="region of interest" description="Disordered" evidence="1">
    <location>
        <begin position="154"/>
        <end position="177"/>
    </location>
</feature>
<evidence type="ECO:0000313" key="5">
    <source>
        <dbReference type="Proteomes" id="UP000683000"/>
    </source>
</evidence>
<evidence type="ECO:0000256" key="2">
    <source>
        <dbReference type="SAM" id="Phobius"/>
    </source>
</evidence>
<protein>
    <recommendedName>
        <fullName evidence="3">Transcription regulator Rua1 C-terminal domain-containing protein</fullName>
    </recommendedName>
</protein>
<keyword evidence="2" id="KW-0472">Membrane</keyword>
<evidence type="ECO:0000256" key="1">
    <source>
        <dbReference type="SAM" id="MobiDB-lite"/>
    </source>
</evidence>
<sequence length="647" mass="71618">MPKSFYNDLSDNLVLYKGSYTFYQASPSLELTQDTATCLSMLSTPNRVQGGMRSLGPTLSTYSTSYPPTTSTPRSPSTSSLSIANMQFVFSPSPLPVSQVPSLVFPEISPPSQGSGSTPFERQFVGEFPREWININTHISPVARRNPHFTLFSPTSTYAGGTPSRTDCSPTSQDSQDAVGRVSLIDRFISAAADESAITENDTPSSTFLSQNPSSPLSDLSDLTPLSSPESSDRFRRGLNLRSSSPPTSPTEERHKDPRQSNIRYTGNSGRQPPSPSTRRSSRSRDSDYLPAKGTAGCKRKRASRSRDGDEIPSKRKKIRTAKLPESTSTETNSSLEPSNRRRLPTDIPYHSQFSLLYLRFPVSSYLRLANGTFVLFIASQLGNCSRSHVSSRFPLLSADSKRLAGTYNEPRDALDLYTPRFVKGCGATKVGVCPICIESPSRGGKGEAVWLSMKFSAYKWHVSSSAYTSAAHFIPLTESCFSLLSSAICPRCVYSNLHSRNPHWTCQGISSVSARPFSPPVAFRTTERQNPAKNERTSIQEGKCHKCRKWILVESIKNIDIKVKELYWYAPNMIIAIFALSCAGGNTLLYAIRANKWRETMTFFWTMKSTAISSARFNFILFVLVDITLLTSVLLTTWCTELFVLS</sequence>
<dbReference type="Proteomes" id="UP000683000">
    <property type="component" value="Unassembled WGS sequence"/>
</dbReference>
<gene>
    <name evidence="4" type="ORF">JVT61DRAFT_6231</name>
</gene>